<evidence type="ECO:0000256" key="2">
    <source>
        <dbReference type="ARBA" id="ARBA00022723"/>
    </source>
</evidence>
<accession>A0A022QRJ2</accession>
<feature type="binding site" evidence="5">
    <location>
        <position position="328"/>
    </location>
    <ligand>
        <name>Fe cation</name>
        <dbReference type="ChEBI" id="CHEBI:24875"/>
        <note>catalytic</note>
    </ligand>
</feature>
<dbReference type="PANTHER" id="PTHR10543">
    <property type="entry name" value="BETA-CAROTENE DIOXYGENASE"/>
    <property type="match status" value="1"/>
</dbReference>
<organism evidence="6 7">
    <name type="scientific">Erythranthe guttata</name>
    <name type="common">Yellow monkey flower</name>
    <name type="synonym">Mimulus guttatus</name>
    <dbReference type="NCBI Taxonomy" id="4155"/>
    <lineage>
        <taxon>Eukaryota</taxon>
        <taxon>Viridiplantae</taxon>
        <taxon>Streptophyta</taxon>
        <taxon>Embryophyta</taxon>
        <taxon>Tracheophyta</taxon>
        <taxon>Spermatophyta</taxon>
        <taxon>Magnoliopsida</taxon>
        <taxon>eudicotyledons</taxon>
        <taxon>Gunneridae</taxon>
        <taxon>Pentapetalae</taxon>
        <taxon>asterids</taxon>
        <taxon>lamiids</taxon>
        <taxon>Lamiales</taxon>
        <taxon>Phrymaceae</taxon>
        <taxon>Erythranthe</taxon>
    </lineage>
</organism>
<evidence type="ECO:0000256" key="4">
    <source>
        <dbReference type="ARBA" id="ARBA00023004"/>
    </source>
</evidence>
<feature type="binding site" evidence="5">
    <location>
        <position position="263"/>
    </location>
    <ligand>
        <name>Fe cation</name>
        <dbReference type="ChEBI" id="CHEBI:24875"/>
        <note>catalytic</note>
    </ligand>
</feature>
<dbReference type="EMBL" id="KI631268">
    <property type="protein sequence ID" value="EYU29110.1"/>
    <property type="molecule type" value="Genomic_DNA"/>
</dbReference>
<evidence type="ECO:0000313" key="6">
    <source>
        <dbReference type="EMBL" id="EYU29110.1"/>
    </source>
</evidence>
<proteinExistence type="inferred from homology"/>
<protein>
    <recommendedName>
        <fullName evidence="8">Carotenoid cleavage dioxygenase 4</fullName>
    </recommendedName>
</protein>
<dbReference type="eggNOG" id="KOG1285">
    <property type="taxonomic scope" value="Eukaryota"/>
</dbReference>
<keyword evidence="3" id="KW-0223">Dioxygenase</keyword>
<dbReference type="InterPro" id="IPR004294">
    <property type="entry name" value="Carotenoid_Oase"/>
</dbReference>
<evidence type="ECO:0000256" key="5">
    <source>
        <dbReference type="PIRSR" id="PIRSR604294-1"/>
    </source>
</evidence>
<name>A0A022QRJ2_ERYGU</name>
<feature type="binding site" evidence="5">
    <location>
        <position position="508"/>
    </location>
    <ligand>
        <name>Fe cation</name>
        <dbReference type="ChEBI" id="CHEBI:24875"/>
        <note>catalytic</note>
    </ligand>
</feature>
<evidence type="ECO:0008006" key="8">
    <source>
        <dbReference type="Google" id="ProtNLM"/>
    </source>
</evidence>
<dbReference type="Proteomes" id="UP000030748">
    <property type="component" value="Unassembled WGS sequence"/>
</dbReference>
<gene>
    <name evidence="6" type="ORF">MIMGU_mgv1a025390mg</name>
</gene>
<dbReference type="GO" id="GO:0046872">
    <property type="term" value="F:metal ion binding"/>
    <property type="evidence" value="ECO:0007669"/>
    <property type="project" value="UniProtKB-KW"/>
</dbReference>
<feature type="non-terminal residue" evidence="6">
    <location>
        <position position="1"/>
    </location>
</feature>
<dbReference type="STRING" id="4155.A0A022QRJ2"/>
<sequence>RPLLATFFKSIDDFVCTFLDPPLRPSIDPKHVLSGNFAPVDELPPTACDVVEGSLPPCLHGGAYIRNGPNPHFVPRGPHHLFDGDGMLHVITFTSPDGPIFCSRYIKTYKYTVEQKTGHPIFPSVFSSFNRLAASISRGLIIFARVLTRQFDPVANGFGLANINVALIGGRLFALGESDLPYAMKVTPGGDVITLGRHDFFSDKPFLNMNMTAHPKMDPQTGEAFSFRYHVIPPLLTIFKIDANGKKQPDVPIFSMKSTSLSHDFALTRNYVIIPDMQIVMDFTEVVKGRSPARVDLDKVPRVGVIPRYAEDESELVWIEARGLNVVHCTNAWEEDDGETVVMVVSNPSSIEQALEGLDLACPKMEKIIINVKDKTLHRHLLSDEVLDMGIINPTYSGRKCRYAYAGIVAQPMMLVGVVKIDLSVEDSASGGIVASRLYGPGCSGSEPFFVPREPENPSAEEDDGYLVAYIHDENNQESMFLVMDAKSPTLETVAAVKLPGRVPTGFHGLFIKESDLNKL</sequence>
<keyword evidence="4 5" id="KW-0408">Iron</keyword>
<comment type="cofactor">
    <cofactor evidence="5">
        <name>Fe(2+)</name>
        <dbReference type="ChEBI" id="CHEBI:29033"/>
    </cofactor>
    <text evidence="5">Binds 1 Fe(2+) ion per subunit.</text>
</comment>
<comment type="similarity">
    <text evidence="1">Belongs to the carotenoid oxygenase family.</text>
</comment>
<evidence type="ECO:0000256" key="1">
    <source>
        <dbReference type="ARBA" id="ARBA00006787"/>
    </source>
</evidence>
<evidence type="ECO:0000313" key="7">
    <source>
        <dbReference type="Proteomes" id="UP000030748"/>
    </source>
</evidence>
<feature type="binding site" evidence="5">
    <location>
        <position position="214"/>
    </location>
    <ligand>
        <name>Fe cation</name>
        <dbReference type="ChEBI" id="CHEBI:24875"/>
        <note>catalytic</note>
    </ligand>
</feature>
<evidence type="ECO:0000256" key="3">
    <source>
        <dbReference type="ARBA" id="ARBA00022964"/>
    </source>
</evidence>
<dbReference type="Pfam" id="PF03055">
    <property type="entry name" value="RPE65"/>
    <property type="match status" value="1"/>
</dbReference>
<dbReference type="PANTHER" id="PTHR10543:SF46">
    <property type="entry name" value="CAROTENOID CLEAVAGE DIOXYGENASE 4, CHLOROPLASTIC-RELATED"/>
    <property type="match status" value="1"/>
</dbReference>
<dbReference type="AlphaFoldDB" id="A0A022QRJ2"/>
<keyword evidence="7" id="KW-1185">Reference proteome</keyword>
<dbReference type="GO" id="GO:0010436">
    <property type="term" value="F:carotenoid dioxygenase activity"/>
    <property type="evidence" value="ECO:0000318"/>
    <property type="project" value="GO_Central"/>
</dbReference>
<dbReference type="GO" id="GO:0016121">
    <property type="term" value="P:carotene catabolic process"/>
    <property type="evidence" value="ECO:0000318"/>
    <property type="project" value="GO_Central"/>
</dbReference>
<keyword evidence="2 5" id="KW-0479">Metal-binding</keyword>
<keyword evidence="3" id="KW-0560">Oxidoreductase</keyword>
<dbReference type="GO" id="GO:0009570">
    <property type="term" value="C:chloroplast stroma"/>
    <property type="evidence" value="ECO:0000318"/>
    <property type="project" value="GO_Central"/>
</dbReference>
<reference evidence="6 7" key="1">
    <citation type="journal article" date="2013" name="Proc. Natl. Acad. Sci. U.S.A.">
        <title>Fine-scale variation in meiotic recombination in Mimulus inferred from population shotgun sequencing.</title>
        <authorList>
            <person name="Hellsten U."/>
            <person name="Wright K.M."/>
            <person name="Jenkins J."/>
            <person name="Shu S."/>
            <person name="Yuan Y."/>
            <person name="Wessler S.R."/>
            <person name="Schmutz J."/>
            <person name="Willis J.H."/>
            <person name="Rokhsar D.S."/>
        </authorList>
    </citation>
    <scope>NUCLEOTIDE SEQUENCE [LARGE SCALE GENOMIC DNA]</scope>
    <source>
        <strain evidence="7">cv. DUN x IM62</strain>
    </source>
</reference>